<dbReference type="EC" id="3.5.1.28" evidence="3"/>
<proteinExistence type="inferred from homology"/>
<dbReference type="InterPro" id="IPR002502">
    <property type="entry name" value="Amidase_domain"/>
</dbReference>
<dbReference type="InterPro" id="IPR036366">
    <property type="entry name" value="PGBDSf"/>
</dbReference>
<reference evidence="8" key="1">
    <citation type="submission" date="2020-05" db="EMBL/GenBank/DDBJ databases">
        <title>Identification of trans-AT polyketide cluster in two marine bacteria, producers of a novel glutaramide-containing polyketide sesbanimide D and analogs.</title>
        <authorList>
            <person name="Kacar D."/>
            <person name="Rodriguez P."/>
            <person name="Canedo L."/>
            <person name="Gonzalez E."/>
            <person name="Galan B."/>
            <person name="De La Calle F."/>
            <person name="Garcia J.L."/>
        </authorList>
    </citation>
    <scope>NUCLEOTIDE SEQUENCE</scope>
    <source>
        <strain evidence="8">PHM038</strain>
    </source>
</reference>
<accession>A0A926S6Q8</accession>
<evidence type="ECO:0000313" key="8">
    <source>
        <dbReference type="EMBL" id="MBD1547465.1"/>
    </source>
</evidence>
<dbReference type="SUPFAM" id="SSF47090">
    <property type="entry name" value="PGBD-like"/>
    <property type="match status" value="1"/>
</dbReference>
<evidence type="ECO:0000256" key="2">
    <source>
        <dbReference type="ARBA" id="ARBA00007553"/>
    </source>
</evidence>
<dbReference type="GO" id="GO:0071555">
    <property type="term" value="P:cell wall organization"/>
    <property type="evidence" value="ECO:0007669"/>
    <property type="project" value="UniProtKB-KW"/>
</dbReference>
<dbReference type="Pfam" id="PF01471">
    <property type="entry name" value="PG_binding_1"/>
    <property type="match status" value="1"/>
</dbReference>
<dbReference type="Gene3D" id="1.10.101.10">
    <property type="entry name" value="PGBD-like superfamily/PGBD"/>
    <property type="match status" value="1"/>
</dbReference>
<evidence type="ECO:0000256" key="6">
    <source>
        <dbReference type="SAM" id="MobiDB-lite"/>
    </source>
</evidence>
<dbReference type="Proteomes" id="UP000598467">
    <property type="component" value="Unassembled WGS sequence"/>
</dbReference>
<dbReference type="GO" id="GO:0009254">
    <property type="term" value="P:peptidoglycan turnover"/>
    <property type="evidence" value="ECO:0007669"/>
    <property type="project" value="TreeGrafter"/>
</dbReference>
<evidence type="ECO:0000256" key="5">
    <source>
        <dbReference type="ARBA" id="ARBA00023316"/>
    </source>
</evidence>
<name>A0A926S6Q8_9HYPH</name>
<dbReference type="PANTHER" id="PTHR30417">
    <property type="entry name" value="N-ACETYLMURAMOYL-L-ALANINE AMIDASE AMID"/>
    <property type="match status" value="1"/>
</dbReference>
<evidence type="ECO:0000313" key="9">
    <source>
        <dbReference type="Proteomes" id="UP000598467"/>
    </source>
</evidence>
<dbReference type="CDD" id="cd06583">
    <property type="entry name" value="PGRP"/>
    <property type="match status" value="1"/>
</dbReference>
<dbReference type="GO" id="GO:0019867">
    <property type="term" value="C:outer membrane"/>
    <property type="evidence" value="ECO:0007669"/>
    <property type="project" value="TreeGrafter"/>
</dbReference>
<dbReference type="InterPro" id="IPR002477">
    <property type="entry name" value="Peptidoglycan-bd-like"/>
</dbReference>
<evidence type="ECO:0000256" key="4">
    <source>
        <dbReference type="ARBA" id="ARBA00022801"/>
    </source>
</evidence>
<dbReference type="InterPro" id="IPR051206">
    <property type="entry name" value="NAMLAA_amidase_2"/>
</dbReference>
<keyword evidence="5" id="KW-0961">Cell wall biogenesis/degradation</keyword>
<evidence type="ECO:0000256" key="3">
    <source>
        <dbReference type="ARBA" id="ARBA00011901"/>
    </source>
</evidence>
<dbReference type="SMART" id="SM00644">
    <property type="entry name" value="Ami_2"/>
    <property type="match status" value="1"/>
</dbReference>
<sequence length="254" mass="27682">MSVATDTGVKARVHPSPNHNERAGGGPIDMLILHYTGMPDAEGALRRLCDPRAEVSAHYMVYEDGAIVQCVPEARRAWHAGKSFWKGETDINSRSIGIEIVNPGHDGGYPDFPQAQIDAVIELARDICNRHSIPPWRVLAHSDVAPDRKADPGEKFPWALLARHGIGHYVDPVQASGGIFMQEGDSGQPVEAIQSMLAIYGYDVGINGVFDERTRHTVAAFQRHFRQEKVDGIVDQATVETLHALLAALPSLGA</sequence>
<dbReference type="GO" id="GO:0008745">
    <property type="term" value="F:N-acetylmuramoyl-L-alanine amidase activity"/>
    <property type="evidence" value="ECO:0007669"/>
    <property type="project" value="UniProtKB-EC"/>
</dbReference>
<dbReference type="PANTHER" id="PTHR30417:SF1">
    <property type="entry name" value="N-ACETYLMURAMOYL-L-ALANINE AMIDASE AMID"/>
    <property type="match status" value="1"/>
</dbReference>
<dbReference type="Gene3D" id="3.40.80.10">
    <property type="entry name" value="Peptidoglycan recognition protein-like"/>
    <property type="match status" value="1"/>
</dbReference>
<dbReference type="Pfam" id="PF01510">
    <property type="entry name" value="Amidase_2"/>
    <property type="match status" value="1"/>
</dbReference>
<comment type="similarity">
    <text evidence="2">Belongs to the N-acetylmuramoyl-L-alanine amidase 2 family.</text>
</comment>
<feature type="domain" description="N-acetylmuramoyl-L-alanine amidase" evidence="7">
    <location>
        <begin position="16"/>
        <end position="153"/>
    </location>
</feature>
<dbReference type="RefSeq" id="WP_190292221.1">
    <property type="nucleotide sequence ID" value="NZ_JABFCZ010000015.1"/>
</dbReference>
<dbReference type="InterPro" id="IPR036505">
    <property type="entry name" value="Amidase/PGRP_sf"/>
</dbReference>
<organism evidence="8 9">
    <name type="scientific">Roseibium aggregatum</name>
    <dbReference type="NCBI Taxonomy" id="187304"/>
    <lineage>
        <taxon>Bacteria</taxon>
        <taxon>Pseudomonadati</taxon>
        <taxon>Pseudomonadota</taxon>
        <taxon>Alphaproteobacteria</taxon>
        <taxon>Hyphomicrobiales</taxon>
        <taxon>Stappiaceae</taxon>
        <taxon>Roseibium</taxon>
    </lineage>
</organism>
<dbReference type="SUPFAM" id="SSF55846">
    <property type="entry name" value="N-acetylmuramoyl-L-alanine amidase-like"/>
    <property type="match status" value="1"/>
</dbReference>
<dbReference type="GO" id="GO:0009253">
    <property type="term" value="P:peptidoglycan catabolic process"/>
    <property type="evidence" value="ECO:0007669"/>
    <property type="project" value="InterPro"/>
</dbReference>
<gene>
    <name evidence="8" type="ORF">HK439_14455</name>
</gene>
<dbReference type="AlphaFoldDB" id="A0A926S6Q8"/>
<dbReference type="InterPro" id="IPR036365">
    <property type="entry name" value="PGBD-like_sf"/>
</dbReference>
<protein>
    <recommendedName>
        <fullName evidence="3">N-acetylmuramoyl-L-alanine amidase</fullName>
        <ecNumber evidence="3">3.5.1.28</ecNumber>
    </recommendedName>
</protein>
<evidence type="ECO:0000256" key="1">
    <source>
        <dbReference type="ARBA" id="ARBA00001561"/>
    </source>
</evidence>
<evidence type="ECO:0000259" key="7">
    <source>
        <dbReference type="SMART" id="SM00644"/>
    </source>
</evidence>
<comment type="catalytic activity">
    <reaction evidence="1">
        <text>Hydrolyzes the link between N-acetylmuramoyl residues and L-amino acid residues in certain cell-wall glycopeptides.</text>
        <dbReference type="EC" id="3.5.1.28"/>
    </reaction>
</comment>
<comment type="caution">
    <text evidence="8">The sequence shown here is derived from an EMBL/GenBank/DDBJ whole genome shotgun (WGS) entry which is preliminary data.</text>
</comment>
<keyword evidence="4" id="KW-0378">Hydrolase</keyword>
<dbReference type="EMBL" id="JABFCZ010000015">
    <property type="protein sequence ID" value="MBD1547465.1"/>
    <property type="molecule type" value="Genomic_DNA"/>
</dbReference>
<feature type="region of interest" description="Disordered" evidence="6">
    <location>
        <begin position="1"/>
        <end position="25"/>
    </location>
</feature>